<evidence type="ECO:0000313" key="3">
    <source>
        <dbReference type="EMBL" id="MBV7267564.1"/>
    </source>
</evidence>
<proteinExistence type="predicted"/>
<evidence type="ECO:0000313" key="4">
    <source>
        <dbReference type="Proteomes" id="UP000699975"/>
    </source>
</evidence>
<keyword evidence="2" id="KW-0732">Signal</keyword>
<organism evidence="3 4">
    <name type="scientific">Erythrobacter ani</name>
    <dbReference type="NCBI Taxonomy" id="2827235"/>
    <lineage>
        <taxon>Bacteria</taxon>
        <taxon>Pseudomonadati</taxon>
        <taxon>Pseudomonadota</taxon>
        <taxon>Alphaproteobacteria</taxon>
        <taxon>Sphingomonadales</taxon>
        <taxon>Erythrobacteraceae</taxon>
        <taxon>Erythrobacter/Porphyrobacter group</taxon>
        <taxon>Erythrobacter</taxon>
    </lineage>
</organism>
<comment type="caution">
    <text evidence="3">The sequence shown here is derived from an EMBL/GenBank/DDBJ whole genome shotgun (WGS) entry which is preliminary data.</text>
</comment>
<keyword evidence="1" id="KW-1133">Transmembrane helix</keyword>
<keyword evidence="1" id="KW-0472">Membrane</keyword>
<dbReference type="EMBL" id="JAGSPB010000005">
    <property type="protein sequence ID" value="MBV7267564.1"/>
    <property type="molecule type" value="Genomic_DNA"/>
</dbReference>
<evidence type="ECO:0008006" key="5">
    <source>
        <dbReference type="Google" id="ProtNLM"/>
    </source>
</evidence>
<gene>
    <name evidence="3" type="ORF">KCG45_15365</name>
</gene>
<keyword evidence="4" id="KW-1185">Reference proteome</keyword>
<evidence type="ECO:0000256" key="1">
    <source>
        <dbReference type="SAM" id="Phobius"/>
    </source>
</evidence>
<feature type="chain" id="PRO_5047369636" description="Phage coat protein" evidence="2">
    <location>
        <begin position="24"/>
        <end position="74"/>
    </location>
</feature>
<dbReference type="RefSeq" id="WP_218318101.1">
    <property type="nucleotide sequence ID" value="NZ_JAGSPB010000005.1"/>
</dbReference>
<protein>
    <recommendedName>
        <fullName evidence="5">Phage coat protein</fullName>
    </recommendedName>
</protein>
<evidence type="ECO:0000256" key="2">
    <source>
        <dbReference type="SAM" id="SignalP"/>
    </source>
</evidence>
<name>A0ABS6SSC0_9SPHN</name>
<reference evidence="3 4" key="1">
    <citation type="submission" date="2021-04" db="EMBL/GenBank/DDBJ databases">
        <authorList>
            <person name="Pira H."/>
            <person name="Risdian C."/>
            <person name="Wink J."/>
        </authorList>
    </citation>
    <scope>NUCLEOTIDE SEQUENCE [LARGE SCALE GENOMIC DNA]</scope>
    <source>
        <strain evidence="3 4">WH131</strain>
    </source>
</reference>
<keyword evidence="1" id="KW-0812">Transmembrane</keyword>
<dbReference type="Proteomes" id="UP000699975">
    <property type="component" value="Unassembled WGS sequence"/>
</dbReference>
<feature type="transmembrane region" description="Helical" evidence="1">
    <location>
        <begin position="41"/>
        <end position="62"/>
    </location>
</feature>
<sequence>MLKKLSVMWAGLLAAVLASPALAAGATGPDFAPITDAIDVTTTVAAILSVGGIMILVSLAVMGARKIMRMVRGG</sequence>
<accession>A0ABS6SSC0</accession>
<feature type="signal peptide" evidence="2">
    <location>
        <begin position="1"/>
        <end position="23"/>
    </location>
</feature>